<feature type="compositionally biased region" description="Low complexity" evidence="1">
    <location>
        <begin position="186"/>
        <end position="214"/>
    </location>
</feature>
<proteinExistence type="predicted"/>
<accession>A0A6I2F4J0</accession>
<sequence length="539" mass="56174">MAPTPTTPPPSPEAGEQHPPAAPPSPPGGTGFFDWVRTLDVPRRPGWIGGVAAGVAAKLNIDPVIVRGVLVVFALFGAPAFVAYGVAWLLLPDERGRIHLEQVIHGVWDRALVGIGLFLLVGVLPWGGWWATWNPFWDGPGFNPLNPLGLNLAPIAWTIFGLAAIAAFVVWVVRRVKADVAYQGPAAPATPGAASAPASESASASDSDSMTDASRPASSAAFVTSTDAPVADPLPPTAPAPPTRPVGQAGQAGTAEYDAWRTQYDAWRLEHDAWKRSQAEANRAARARVSAENRAQAVAFQAQAEEARRIRRLTRPRTSFPYVVATLGAGLLAGAAASIAALASPEQAPWAVPIGLAATTLVVALSMVLAGILRRRSGFLAFATVVLLVATLGAAAVPRPGDLVIGGVSGPIRDTTLIQPVGSVRLALDAESAAAEPSMEVVQGAGTINVEVRDGVRLELDIQCGSCSVSLLRGTSEGWESFDGTQLTAGVGSASSWHRVIGRGLQFGDVDATLTIRAGASRIELIEFVDDAADHRQEP</sequence>
<feature type="transmembrane region" description="Helical" evidence="2">
    <location>
        <begin position="319"/>
        <end position="344"/>
    </location>
</feature>
<keyword evidence="2" id="KW-0812">Transmembrane</keyword>
<dbReference type="PANTHER" id="PTHR48125">
    <property type="entry name" value="LP07818P1"/>
    <property type="match status" value="1"/>
</dbReference>
<dbReference type="InterPro" id="IPR007168">
    <property type="entry name" value="Phageshock_PspC_N"/>
</dbReference>
<evidence type="ECO:0000313" key="4">
    <source>
        <dbReference type="EMBL" id="MRG59532.1"/>
    </source>
</evidence>
<reference evidence="4 5" key="1">
    <citation type="submission" date="2019-10" db="EMBL/GenBank/DDBJ databases">
        <authorList>
            <person name="Nie G."/>
            <person name="Ming H."/>
            <person name="Yi B."/>
        </authorList>
    </citation>
    <scope>NUCLEOTIDE SEQUENCE [LARGE SCALE GENOMIC DNA]</scope>
    <source>
        <strain evidence="4 5">CFH 90414</strain>
    </source>
</reference>
<evidence type="ECO:0000256" key="2">
    <source>
        <dbReference type="SAM" id="Phobius"/>
    </source>
</evidence>
<feature type="region of interest" description="Disordered" evidence="1">
    <location>
        <begin position="1"/>
        <end position="27"/>
    </location>
</feature>
<dbReference type="Pfam" id="PF04024">
    <property type="entry name" value="PspC"/>
    <property type="match status" value="1"/>
</dbReference>
<feature type="transmembrane region" description="Helical" evidence="2">
    <location>
        <begin position="111"/>
        <end position="132"/>
    </location>
</feature>
<feature type="domain" description="Phage shock protein PspC N-terminal" evidence="3">
    <location>
        <begin position="43"/>
        <end position="94"/>
    </location>
</feature>
<feature type="transmembrane region" description="Helical" evidence="2">
    <location>
        <begin position="379"/>
        <end position="397"/>
    </location>
</feature>
<feature type="region of interest" description="Disordered" evidence="1">
    <location>
        <begin position="186"/>
        <end position="254"/>
    </location>
</feature>
<dbReference type="EMBL" id="WJIF01000003">
    <property type="protein sequence ID" value="MRG59532.1"/>
    <property type="molecule type" value="Genomic_DNA"/>
</dbReference>
<dbReference type="RefSeq" id="WP_153684008.1">
    <property type="nucleotide sequence ID" value="NZ_WJIF01000003.1"/>
</dbReference>
<comment type="caution">
    <text evidence="4">The sequence shown here is derived from an EMBL/GenBank/DDBJ whole genome shotgun (WGS) entry which is preliminary data.</text>
</comment>
<dbReference type="AlphaFoldDB" id="A0A6I2F4J0"/>
<dbReference type="Proteomes" id="UP000431080">
    <property type="component" value="Unassembled WGS sequence"/>
</dbReference>
<feature type="transmembrane region" description="Helical" evidence="2">
    <location>
        <begin position="152"/>
        <end position="173"/>
    </location>
</feature>
<keyword evidence="5" id="KW-1185">Reference proteome</keyword>
<feature type="transmembrane region" description="Helical" evidence="2">
    <location>
        <begin position="69"/>
        <end position="91"/>
    </location>
</feature>
<protein>
    <submittedName>
        <fullName evidence="4">PspC domain-containing protein</fullName>
    </submittedName>
</protein>
<evidence type="ECO:0000313" key="5">
    <source>
        <dbReference type="Proteomes" id="UP000431080"/>
    </source>
</evidence>
<dbReference type="PANTHER" id="PTHR48125:SF10">
    <property type="entry name" value="OS12G0136300 PROTEIN"/>
    <property type="match status" value="1"/>
</dbReference>
<feature type="compositionally biased region" description="Pro residues" evidence="1">
    <location>
        <begin position="1"/>
        <end position="12"/>
    </location>
</feature>
<feature type="transmembrane region" description="Helical" evidence="2">
    <location>
        <begin position="350"/>
        <end position="372"/>
    </location>
</feature>
<evidence type="ECO:0000256" key="1">
    <source>
        <dbReference type="SAM" id="MobiDB-lite"/>
    </source>
</evidence>
<organism evidence="4 5">
    <name type="scientific">Agromyces agglutinans</name>
    <dbReference type="NCBI Taxonomy" id="2662258"/>
    <lineage>
        <taxon>Bacteria</taxon>
        <taxon>Bacillati</taxon>
        <taxon>Actinomycetota</taxon>
        <taxon>Actinomycetes</taxon>
        <taxon>Micrococcales</taxon>
        <taxon>Microbacteriaceae</taxon>
        <taxon>Agromyces</taxon>
    </lineage>
</organism>
<keyword evidence="2" id="KW-0472">Membrane</keyword>
<name>A0A6I2F4J0_9MICO</name>
<gene>
    <name evidence="4" type="ORF">GE115_06550</name>
</gene>
<feature type="compositionally biased region" description="Pro residues" evidence="1">
    <location>
        <begin position="232"/>
        <end position="244"/>
    </location>
</feature>
<keyword evidence="2" id="KW-1133">Transmembrane helix</keyword>
<evidence type="ECO:0000259" key="3">
    <source>
        <dbReference type="Pfam" id="PF04024"/>
    </source>
</evidence>